<evidence type="ECO:0000313" key="2">
    <source>
        <dbReference type="Proteomes" id="UP000265520"/>
    </source>
</evidence>
<organism evidence="1 2">
    <name type="scientific">Trifolium medium</name>
    <dbReference type="NCBI Taxonomy" id="97028"/>
    <lineage>
        <taxon>Eukaryota</taxon>
        <taxon>Viridiplantae</taxon>
        <taxon>Streptophyta</taxon>
        <taxon>Embryophyta</taxon>
        <taxon>Tracheophyta</taxon>
        <taxon>Spermatophyta</taxon>
        <taxon>Magnoliopsida</taxon>
        <taxon>eudicotyledons</taxon>
        <taxon>Gunneridae</taxon>
        <taxon>Pentapetalae</taxon>
        <taxon>rosids</taxon>
        <taxon>fabids</taxon>
        <taxon>Fabales</taxon>
        <taxon>Fabaceae</taxon>
        <taxon>Papilionoideae</taxon>
        <taxon>50 kb inversion clade</taxon>
        <taxon>NPAAA clade</taxon>
        <taxon>Hologalegina</taxon>
        <taxon>IRL clade</taxon>
        <taxon>Trifolieae</taxon>
        <taxon>Trifolium</taxon>
    </lineage>
</organism>
<evidence type="ECO:0000313" key="1">
    <source>
        <dbReference type="EMBL" id="MCI24444.1"/>
    </source>
</evidence>
<dbReference type="Proteomes" id="UP000265520">
    <property type="component" value="Unassembled WGS sequence"/>
</dbReference>
<reference evidence="1 2" key="1">
    <citation type="journal article" date="2018" name="Front. Plant Sci.">
        <title>Red Clover (Trifolium pratense) and Zigzag Clover (T. medium) - A Picture of Genomic Similarities and Differences.</title>
        <authorList>
            <person name="Dluhosova J."/>
            <person name="Istvanek J."/>
            <person name="Nedelnik J."/>
            <person name="Repkova J."/>
        </authorList>
    </citation>
    <scope>NUCLEOTIDE SEQUENCE [LARGE SCALE GENOMIC DNA]</scope>
    <source>
        <strain evidence="2">cv. 10/8</strain>
        <tissue evidence="1">Leaf</tissue>
    </source>
</reference>
<keyword evidence="2" id="KW-1185">Reference proteome</keyword>
<feature type="non-terminal residue" evidence="1">
    <location>
        <position position="188"/>
    </location>
</feature>
<sequence length="188" mass="20662">DDKLVIVSGEDDTLVSHLGSFRYVETGTDVLETAFQALEIANAVTISPQSVTPTPRASITSWRNLKTALDEGYLEGWGRVLTLPEKKDRLGLGYQPCSGSLMERQGRFPSIQETFHGAGFRSENQINMMEHVEISIDSLEASFQTLKITNVEKKGSPSGNQASKASITSWKSLKMAIDNKLLEGWGQV</sequence>
<feature type="non-terminal residue" evidence="1">
    <location>
        <position position="1"/>
    </location>
</feature>
<proteinExistence type="predicted"/>
<name>A0A392QKN6_9FABA</name>
<comment type="caution">
    <text evidence="1">The sequence shown here is derived from an EMBL/GenBank/DDBJ whole genome shotgun (WGS) entry which is preliminary data.</text>
</comment>
<dbReference type="EMBL" id="LXQA010141549">
    <property type="protein sequence ID" value="MCI24444.1"/>
    <property type="molecule type" value="Genomic_DNA"/>
</dbReference>
<accession>A0A392QKN6</accession>
<dbReference type="AlphaFoldDB" id="A0A392QKN6"/>
<protein>
    <submittedName>
        <fullName evidence="1">Gag-pol polyprotein</fullName>
    </submittedName>
</protein>